<dbReference type="AlphaFoldDB" id="A0A7W7R9H8"/>
<reference evidence="2 3" key="1">
    <citation type="submission" date="2020-08" db="EMBL/GenBank/DDBJ databases">
        <title>Sequencing the genomes of 1000 actinobacteria strains.</title>
        <authorList>
            <person name="Klenk H.-P."/>
        </authorList>
    </citation>
    <scope>NUCLEOTIDE SEQUENCE [LARGE SCALE GENOMIC DNA]</scope>
    <source>
        <strain evidence="2 3">DSM 41654</strain>
    </source>
</reference>
<evidence type="ECO:0000313" key="2">
    <source>
        <dbReference type="EMBL" id="MBB4927873.1"/>
    </source>
</evidence>
<evidence type="ECO:0000313" key="3">
    <source>
        <dbReference type="Proteomes" id="UP000540506"/>
    </source>
</evidence>
<keyword evidence="1" id="KW-0732">Signal</keyword>
<keyword evidence="3" id="KW-1185">Reference proteome</keyword>
<dbReference type="RefSeq" id="WP_184944652.1">
    <property type="nucleotide sequence ID" value="NZ_JACHJV010000002.1"/>
</dbReference>
<sequence length="108" mass="10823">MRPGRLAGAGLAAVALTAILAGPAQADALPETVSVTGSPGGVVAICPEGLHPDNNWTLTNGDGTPLGKNQRWNWTVTGGGQGIAAWIAPYLNSPPPPPSITLTVVCSC</sequence>
<feature type="chain" id="PRO_5030777169" description="Secreted protein" evidence="1">
    <location>
        <begin position="27"/>
        <end position="108"/>
    </location>
</feature>
<evidence type="ECO:0008006" key="4">
    <source>
        <dbReference type="Google" id="ProtNLM"/>
    </source>
</evidence>
<comment type="caution">
    <text evidence="2">The sequence shown here is derived from an EMBL/GenBank/DDBJ whole genome shotgun (WGS) entry which is preliminary data.</text>
</comment>
<dbReference type="EMBL" id="JACHJV010000002">
    <property type="protein sequence ID" value="MBB4927873.1"/>
    <property type="molecule type" value="Genomic_DNA"/>
</dbReference>
<gene>
    <name evidence="2" type="ORF">FHR34_006968</name>
</gene>
<name>A0A7W7R9H8_KITKI</name>
<feature type="signal peptide" evidence="1">
    <location>
        <begin position="1"/>
        <end position="26"/>
    </location>
</feature>
<proteinExistence type="predicted"/>
<protein>
    <recommendedName>
        <fullName evidence="4">Secreted protein</fullName>
    </recommendedName>
</protein>
<dbReference type="Proteomes" id="UP000540506">
    <property type="component" value="Unassembled WGS sequence"/>
</dbReference>
<organism evidence="2 3">
    <name type="scientific">Kitasatospora kifunensis</name>
    <name type="common">Streptomyces kifunensis</name>
    <dbReference type="NCBI Taxonomy" id="58351"/>
    <lineage>
        <taxon>Bacteria</taxon>
        <taxon>Bacillati</taxon>
        <taxon>Actinomycetota</taxon>
        <taxon>Actinomycetes</taxon>
        <taxon>Kitasatosporales</taxon>
        <taxon>Streptomycetaceae</taxon>
        <taxon>Kitasatospora</taxon>
    </lineage>
</organism>
<evidence type="ECO:0000256" key="1">
    <source>
        <dbReference type="SAM" id="SignalP"/>
    </source>
</evidence>
<accession>A0A7W7R9H8</accession>